<organism evidence="1">
    <name type="scientific">Mycobacterium xenopi 4042</name>
    <dbReference type="NCBI Taxonomy" id="1299334"/>
    <lineage>
        <taxon>Bacteria</taxon>
        <taxon>Bacillati</taxon>
        <taxon>Actinomycetota</taxon>
        <taxon>Actinomycetes</taxon>
        <taxon>Mycobacteriales</taxon>
        <taxon>Mycobacteriaceae</taxon>
        <taxon>Mycobacterium</taxon>
    </lineage>
</organism>
<dbReference type="GO" id="GO:0003887">
    <property type="term" value="F:DNA-directed DNA polymerase activity"/>
    <property type="evidence" value="ECO:0007669"/>
    <property type="project" value="UniProtKB-EC"/>
</dbReference>
<keyword evidence="1" id="KW-0548">Nucleotidyltransferase</keyword>
<gene>
    <name evidence="1" type="ORF">I553_0493</name>
</gene>
<evidence type="ECO:0000313" key="1">
    <source>
        <dbReference type="EMBL" id="EUA07096.1"/>
    </source>
</evidence>
<name>X7YJU8_MYCXE</name>
<keyword evidence="1" id="KW-0808">Transferase</keyword>
<accession>X7YJU8</accession>
<dbReference type="EC" id="2.7.7.7" evidence="1"/>
<protein>
    <submittedName>
        <fullName evidence="1">Error-prone DNA polymerase domain protein</fullName>
        <ecNumber evidence="1">2.7.7.7</ecNumber>
    </submittedName>
</protein>
<dbReference type="AlphaFoldDB" id="X7YJU8"/>
<sequence>MARRVGLVGAGAGSQGQFGAEHGMHVQFRGRLGEPHRTVETVVIGQRDRAQIQPRCLFDQLLGCAGPSRKL</sequence>
<reference evidence="1" key="1">
    <citation type="submission" date="2014-01" db="EMBL/GenBank/DDBJ databases">
        <authorList>
            <person name="Brown-Elliot B."/>
            <person name="Wallace R."/>
            <person name="Lenaerts A."/>
            <person name="Ordway D."/>
            <person name="DeGroote M.A."/>
            <person name="Parker T."/>
            <person name="Sizemore C."/>
            <person name="Tallon L.J."/>
            <person name="Sadzewicz L.K."/>
            <person name="Sengamalay N."/>
            <person name="Fraser C.M."/>
            <person name="Hine E."/>
            <person name="Shefchek K.A."/>
            <person name="Das S.P."/>
            <person name="Tettelin H."/>
        </authorList>
    </citation>
    <scope>NUCLEOTIDE SEQUENCE [LARGE SCALE GENOMIC DNA]</scope>
    <source>
        <strain evidence="1">4042</strain>
    </source>
</reference>
<dbReference type="EMBL" id="JAOB01000093">
    <property type="protein sequence ID" value="EUA07096.1"/>
    <property type="molecule type" value="Genomic_DNA"/>
</dbReference>
<comment type="caution">
    <text evidence="1">The sequence shown here is derived from an EMBL/GenBank/DDBJ whole genome shotgun (WGS) entry which is preliminary data.</text>
</comment>
<proteinExistence type="predicted"/>